<keyword evidence="2" id="KW-0472">Membrane</keyword>
<keyword evidence="2" id="KW-1133">Transmembrane helix</keyword>
<feature type="domain" description="Zinc-ribbon" evidence="3">
    <location>
        <begin position="2"/>
        <end position="24"/>
    </location>
</feature>
<keyword evidence="5" id="KW-1185">Reference proteome</keyword>
<evidence type="ECO:0000256" key="1">
    <source>
        <dbReference type="SAM" id="MobiDB-lite"/>
    </source>
</evidence>
<gene>
    <name evidence="4" type="ORF">INF26_01455</name>
</gene>
<protein>
    <submittedName>
        <fullName evidence="4">Zinc-ribbon domain-containing protein</fullName>
    </submittedName>
</protein>
<dbReference type="InterPro" id="IPR026870">
    <property type="entry name" value="Zinc_ribbon_dom"/>
</dbReference>
<organism evidence="4 5">
    <name type="scientific">Thermophilibacter gallinarum</name>
    <dbReference type="NCBI Taxonomy" id="2779357"/>
    <lineage>
        <taxon>Bacteria</taxon>
        <taxon>Bacillati</taxon>
        <taxon>Actinomycetota</taxon>
        <taxon>Coriobacteriia</taxon>
        <taxon>Coriobacteriales</taxon>
        <taxon>Atopobiaceae</taxon>
        <taxon>Thermophilibacter</taxon>
    </lineage>
</organism>
<accession>A0ABR9QR31</accession>
<proteinExistence type="predicted"/>
<reference evidence="4 5" key="1">
    <citation type="submission" date="2020-10" db="EMBL/GenBank/DDBJ databases">
        <title>ChiBAC.</title>
        <authorList>
            <person name="Zenner C."/>
            <person name="Hitch T.C.A."/>
            <person name="Clavel T."/>
        </authorList>
    </citation>
    <scope>NUCLEOTIDE SEQUENCE [LARGE SCALE GENOMIC DNA]</scope>
    <source>
        <strain evidence="4 5">DSM 107455</strain>
    </source>
</reference>
<sequence>MFCPECGTRNADGAKFCTECGTRLVTDQPNEPRPSASPEPQPSAAPEKVGPPAPGMPPQEWPDGSGQGPVQDGGKGSKGLGTGAVVGIVIGVVALVAVAAAAFLFLGGSPSSGEKLSVGLAGPVQGDVAQDVPDDSAPGAESDAEPAGSVVGTVFDEGLYGQDLASVEASLKEHGLSIDGSTAFSYGGTSDSLYLSLSGEVDKAFPVAGSDDEVMLTLYLESDDFAFDWDEDGYAADCVNSLADLPEDTELVSAAFVFETDAEVEDFPAVLAEMAEALSSTGDVDSVTGTSSELVDEFCALQGVSEDECRTSVYADATYDSLYVYYDGGAHLDLTRYSSGDTEVSISLYFE</sequence>
<dbReference type="RefSeq" id="WP_193528958.1">
    <property type="nucleotide sequence ID" value="NZ_JADCJZ010000001.1"/>
</dbReference>
<evidence type="ECO:0000313" key="4">
    <source>
        <dbReference type="EMBL" id="MBE5023520.1"/>
    </source>
</evidence>
<feature type="region of interest" description="Disordered" evidence="1">
    <location>
        <begin position="126"/>
        <end position="148"/>
    </location>
</feature>
<dbReference type="EMBL" id="JADCJZ010000001">
    <property type="protein sequence ID" value="MBE5023520.1"/>
    <property type="molecule type" value="Genomic_DNA"/>
</dbReference>
<evidence type="ECO:0000256" key="2">
    <source>
        <dbReference type="SAM" id="Phobius"/>
    </source>
</evidence>
<feature type="transmembrane region" description="Helical" evidence="2">
    <location>
        <begin position="84"/>
        <end position="106"/>
    </location>
</feature>
<dbReference type="Pfam" id="PF13240">
    <property type="entry name" value="Zn_Ribbon_1"/>
    <property type="match status" value="1"/>
</dbReference>
<feature type="compositionally biased region" description="Gly residues" evidence="1">
    <location>
        <begin position="65"/>
        <end position="76"/>
    </location>
</feature>
<evidence type="ECO:0000313" key="5">
    <source>
        <dbReference type="Proteomes" id="UP001194273"/>
    </source>
</evidence>
<comment type="caution">
    <text evidence="4">The sequence shown here is derived from an EMBL/GenBank/DDBJ whole genome shotgun (WGS) entry which is preliminary data.</text>
</comment>
<feature type="compositionally biased region" description="Pro residues" evidence="1">
    <location>
        <begin position="31"/>
        <end position="60"/>
    </location>
</feature>
<evidence type="ECO:0000259" key="3">
    <source>
        <dbReference type="Pfam" id="PF13240"/>
    </source>
</evidence>
<name>A0ABR9QR31_9ACTN</name>
<dbReference type="Proteomes" id="UP001194273">
    <property type="component" value="Unassembled WGS sequence"/>
</dbReference>
<keyword evidence="2" id="KW-0812">Transmembrane</keyword>
<feature type="region of interest" description="Disordered" evidence="1">
    <location>
        <begin position="24"/>
        <end position="76"/>
    </location>
</feature>